<feature type="modified residue" description="4-aspartylphosphate" evidence="3">
    <location>
        <position position="1401"/>
    </location>
</feature>
<dbReference type="Pfam" id="PF00857">
    <property type="entry name" value="Isochorismatase"/>
    <property type="match status" value="1"/>
</dbReference>
<keyword evidence="2 3" id="KW-0597">Phosphoprotein</keyword>
<keyword evidence="8" id="KW-1185">Reference proteome</keyword>
<dbReference type="Pfam" id="PF00072">
    <property type="entry name" value="Response_reg"/>
    <property type="match status" value="1"/>
</dbReference>
<dbReference type="Proteomes" id="UP001465668">
    <property type="component" value="Unassembled WGS sequence"/>
</dbReference>
<dbReference type="CDD" id="cd00130">
    <property type="entry name" value="PAS"/>
    <property type="match status" value="1"/>
</dbReference>
<dbReference type="Pfam" id="PF02518">
    <property type="entry name" value="HATPase_c"/>
    <property type="match status" value="1"/>
</dbReference>
<dbReference type="InterPro" id="IPR005467">
    <property type="entry name" value="His_kinase_dom"/>
</dbReference>
<dbReference type="InterPro" id="IPR004358">
    <property type="entry name" value="Sig_transdc_His_kin-like_C"/>
</dbReference>
<dbReference type="SUPFAM" id="SSF52499">
    <property type="entry name" value="Isochorismatase-like hydrolases"/>
    <property type="match status" value="1"/>
</dbReference>
<dbReference type="InterPro" id="IPR003661">
    <property type="entry name" value="HisK_dim/P_dom"/>
</dbReference>
<dbReference type="SMART" id="SM00091">
    <property type="entry name" value="PAS"/>
    <property type="match status" value="1"/>
</dbReference>
<comment type="similarity">
    <text evidence="1">Belongs to the isochorismatase family.</text>
</comment>
<feature type="compositionally biased region" description="Low complexity" evidence="4">
    <location>
        <begin position="44"/>
        <end position="55"/>
    </location>
</feature>
<evidence type="ECO:0000256" key="4">
    <source>
        <dbReference type="SAM" id="MobiDB-lite"/>
    </source>
</evidence>
<dbReference type="SMART" id="SM00387">
    <property type="entry name" value="HATPase_c"/>
    <property type="match status" value="1"/>
</dbReference>
<dbReference type="Gene3D" id="3.30.565.10">
    <property type="entry name" value="Histidine kinase-like ATPase, C-terminal domain"/>
    <property type="match status" value="1"/>
</dbReference>
<evidence type="ECO:0000256" key="2">
    <source>
        <dbReference type="ARBA" id="ARBA00022553"/>
    </source>
</evidence>
<dbReference type="Gene3D" id="3.30.450.20">
    <property type="entry name" value="PAS domain"/>
    <property type="match status" value="2"/>
</dbReference>
<dbReference type="PROSITE" id="PS50109">
    <property type="entry name" value="HIS_KIN"/>
    <property type="match status" value="1"/>
</dbReference>
<feature type="compositionally biased region" description="Low complexity" evidence="4">
    <location>
        <begin position="229"/>
        <end position="245"/>
    </location>
</feature>
<dbReference type="PANTHER" id="PTHR43719">
    <property type="entry name" value="TWO-COMPONENT HISTIDINE KINASE"/>
    <property type="match status" value="1"/>
</dbReference>
<dbReference type="InterPro" id="IPR011006">
    <property type="entry name" value="CheY-like_superfamily"/>
</dbReference>
<dbReference type="InterPro" id="IPR036380">
    <property type="entry name" value="Isochorismatase-like_sf"/>
</dbReference>
<dbReference type="InterPro" id="IPR003594">
    <property type="entry name" value="HATPase_dom"/>
</dbReference>
<dbReference type="InterPro" id="IPR001789">
    <property type="entry name" value="Sig_transdc_resp-reg_receiver"/>
</dbReference>
<dbReference type="InterPro" id="IPR035965">
    <property type="entry name" value="PAS-like_dom_sf"/>
</dbReference>
<dbReference type="CDD" id="cd00431">
    <property type="entry name" value="cysteine_hydrolases"/>
    <property type="match status" value="1"/>
</dbReference>
<feature type="compositionally biased region" description="Basic and acidic residues" evidence="4">
    <location>
        <begin position="1"/>
        <end position="11"/>
    </location>
</feature>
<dbReference type="Pfam" id="PF26131">
    <property type="entry name" value="PAS-like"/>
    <property type="match status" value="1"/>
</dbReference>
<dbReference type="Pfam" id="PF00512">
    <property type="entry name" value="HisKA"/>
    <property type="match status" value="1"/>
</dbReference>
<dbReference type="InterPro" id="IPR000014">
    <property type="entry name" value="PAS"/>
</dbReference>
<feature type="region of interest" description="Disordered" evidence="4">
    <location>
        <begin position="1287"/>
        <end position="1314"/>
    </location>
</feature>
<feature type="region of interest" description="Disordered" evidence="4">
    <location>
        <begin position="1"/>
        <end position="28"/>
    </location>
</feature>
<sequence>MTLDNSRDDLPFHATPGDVVATTSPHIDSSSPRYVFSHHPHWNVTPDSTPTVPSPLSQSTTTRQRTDDAPRSEIALEEWSTEVGRYGLSAAAAAKRQILFGDHTDRSTDDAGPSLAAPQLQKNKTRTPGKRILSEDSSYRDPPVRPPLKKARAGFPPPPRIDLSEFKTPALPPKLSITSPLFFSHKGRSVVVRPPGFSGSEAAETMLRSVKDPSAADVTTLKLARGTVSSASPARSSSTPGSGSWASIDATSYNRSPDALGGTPGLHFLHGVGILELLERDDRPTFVVDGANAANSAPGPFVILYANPALQASDCIRFVLPSDLLDEDAKNEFAVFKSWVKNPGGNQEGGLDVFLPSFHYAGLDWTCSIIRSRFRFVSANRSAASIARTSPEPQLERETSVDSRAQGHTPNPQPKTPSDIVIPDAPDYFTGVAGPTSDAPGSIGGSDGGDHLFLRRNSDFTSDLSSIPSEQPSFDWTRLPLTPDLPDHIQFARSRDWASTPLGPVEHWSADLRAMANMVMGSPHPAAMYWGPEYIAIYNEAYVPMAGQKHPQLMGQSYKVAWKEIWSEIEPIFLSAWHSGQATMKNDHRLILNRHGFDEETFFSWSIVPLVGDDGSVVGLYNPAFENTRRKVAERRMLTLRDVGEKTALARDVRSFWSQVQRGLELNEDDIPFALVYSVSDDSESDISSMHSGSLTNPPQLVLEASLGIPEGHPRLVSPLDLRTSTDGFAPYMRDSMSQAGVPIILSKDDGTLAGDLMDGFDFRGAATSCRSIVIFPIHPTTGGDSVVGFLVMGLNPQRPYDDDYQLFIHLLSRQLATSMASVVLFEEEIRRGQRAARLAALDRQELTKQLHLRTQEVEESELKFTRMAEFAPVAMFIANNEGLITYCNDMWWEITQRPRDNYFVDAWMDEVNDEDRPALEEAWQHLTKQKIAITIEFRFKRSREESGNVIDNWVLMSAYPENFADGSIKEIFGCMTNISQQKLAEQIQDQRRQEAVELKRQQENFIDITSHEMRNPLSAILQCADEISGLLGTYKSKKDFNLDVENLKVALEACREAANTITLCASHQKRIVDDILTLSKLDSQLLLVTPVDVQPVAVVQRVLKMFEGELNTSGIEMTFQVKNRYIDMGVDWVKLDPSRLLQVLINLMTNAIKFTNSRAERKIVVTLDSSKDIHERTDSHISFFPSDRPDKGEITDHPDWGTGEKINLHFSVRDTGRGLDEHEKKLLFQRFSQASPRTHVQYGGSGLGLFISRILTELQGGQIGVDSQKGVGSEFSFYVQSRKAEGPSDETLATAPPLTRAPGSSTTIENRQPPPISRVQAAKAQAVVKASIPPGKRAFDVLIVEDNLVNQKVLQRQLKNSGNNTQVANHGGEAIELLKKSRYWVGQELAGTDISVILMDLEMPVMDGMTCTRKIRELEQNGTIVGHIPIIAVTAYARPEQIEDAKAAGVALQLYSHYISKDQIVPTMSADLAFGPEGNQWVYNRDTKTYDLTRNGGSKRFTVSTAQGPPDTQITIDPRKTALIIVDMQNYFLDGKVRDHPTGLATVKPTLDLIHKCRKLDIQVIWLNWGLTDEDLATMPASVSRGFARSVIDPSHKPRRLGLGADLGNGLGRTLMAGEWSAAIYPPLAAAANSLDKHLPKNRMSGLWNEQTPLWRYLKQSGHQTLLFAGVNTDQCVLGTLTSAYNAGWDCVLVEDCCATTTQSGHHVSSFNVANSYGFVIDSQSFKSGKLE</sequence>
<dbReference type="SUPFAM" id="SSF52172">
    <property type="entry name" value="CheY-like"/>
    <property type="match status" value="1"/>
</dbReference>
<dbReference type="EMBL" id="JARVKM010000021">
    <property type="protein sequence ID" value="KAK9777468.1"/>
    <property type="molecule type" value="Genomic_DNA"/>
</dbReference>
<proteinExistence type="inferred from homology"/>
<dbReference type="SUPFAM" id="SSF55785">
    <property type="entry name" value="PYP-like sensor domain (PAS domain)"/>
    <property type="match status" value="1"/>
</dbReference>
<dbReference type="SMART" id="SM00388">
    <property type="entry name" value="HisKA"/>
    <property type="match status" value="1"/>
</dbReference>
<dbReference type="InterPro" id="IPR036890">
    <property type="entry name" value="HATPase_C_sf"/>
</dbReference>
<feature type="region of interest" description="Disordered" evidence="4">
    <location>
        <begin position="226"/>
        <end position="245"/>
    </location>
</feature>
<dbReference type="PANTHER" id="PTHR43719:SF30">
    <property type="entry name" value="TWO-COMPONENT SYSTEM RESPONSE REGULATOR"/>
    <property type="match status" value="1"/>
</dbReference>
<dbReference type="Gene3D" id="3.40.50.2300">
    <property type="match status" value="1"/>
</dbReference>
<evidence type="ECO:0000259" key="5">
    <source>
        <dbReference type="PROSITE" id="PS50109"/>
    </source>
</evidence>
<dbReference type="Gene3D" id="1.10.287.130">
    <property type="match status" value="1"/>
</dbReference>
<dbReference type="InterPro" id="IPR050956">
    <property type="entry name" value="2C_system_His_kinase"/>
</dbReference>
<dbReference type="CDD" id="cd17546">
    <property type="entry name" value="REC_hyHK_CKI1_RcsC-like"/>
    <property type="match status" value="1"/>
</dbReference>
<comment type="caution">
    <text evidence="7">The sequence shown here is derived from an EMBL/GenBank/DDBJ whole genome shotgun (WGS) entry which is preliminary data.</text>
</comment>
<dbReference type="SUPFAM" id="SSF47384">
    <property type="entry name" value="Homodimeric domain of signal transducing histidine kinase"/>
    <property type="match status" value="1"/>
</dbReference>
<dbReference type="Pfam" id="PF13188">
    <property type="entry name" value="PAS_8"/>
    <property type="match status" value="1"/>
</dbReference>
<feature type="region of interest" description="Disordered" evidence="4">
    <location>
        <begin position="41"/>
        <end position="72"/>
    </location>
</feature>
<name>A0ABR2XUG0_9PEZI</name>
<dbReference type="InterPro" id="IPR058846">
    <property type="entry name" value="PAS-like"/>
</dbReference>
<evidence type="ECO:0000313" key="8">
    <source>
        <dbReference type="Proteomes" id="UP001465668"/>
    </source>
</evidence>
<evidence type="ECO:0000256" key="1">
    <source>
        <dbReference type="ARBA" id="ARBA00006336"/>
    </source>
</evidence>
<feature type="domain" description="Histidine kinase" evidence="5">
    <location>
        <begin position="1009"/>
        <end position="1284"/>
    </location>
</feature>
<feature type="compositionally biased region" description="Basic and acidic residues" evidence="4">
    <location>
        <begin position="132"/>
        <end position="143"/>
    </location>
</feature>
<gene>
    <name evidence="7" type="ORF">SCAR479_05861</name>
</gene>
<dbReference type="PRINTS" id="PR00344">
    <property type="entry name" value="BCTRLSENSOR"/>
</dbReference>
<protein>
    <submittedName>
        <fullName evidence="7">Uncharacterized protein</fullName>
    </submittedName>
</protein>
<evidence type="ECO:0000256" key="3">
    <source>
        <dbReference type="PROSITE-ProRule" id="PRU00169"/>
    </source>
</evidence>
<dbReference type="InterPro" id="IPR036097">
    <property type="entry name" value="HisK_dim/P_sf"/>
</dbReference>
<reference evidence="7 8" key="1">
    <citation type="submission" date="2024-02" db="EMBL/GenBank/DDBJ databases">
        <title>First draft genome assembly of two strains of Seiridium cardinale.</title>
        <authorList>
            <person name="Emiliani G."/>
            <person name="Scali E."/>
        </authorList>
    </citation>
    <scope>NUCLEOTIDE SEQUENCE [LARGE SCALE GENOMIC DNA]</scope>
    <source>
        <strain evidence="7 8">BM-138-000479</strain>
    </source>
</reference>
<dbReference type="SUPFAM" id="SSF55874">
    <property type="entry name" value="ATPase domain of HSP90 chaperone/DNA topoisomerase II/histidine kinase"/>
    <property type="match status" value="1"/>
</dbReference>
<dbReference type="CDD" id="cd00082">
    <property type="entry name" value="HisKA"/>
    <property type="match status" value="1"/>
</dbReference>
<dbReference type="PROSITE" id="PS50110">
    <property type="entry name" value="RESPONSE_REGULATORY"/>
    <property type="match status" value="1"/>
</dbReference>
<dbReference type="Gene3D" id="3.40.50.850">
    <property type="entry name" value="Isochorismatase-like"/>
    <property type="match status" value="1"/>
</dbReference>
<dbReference type="SMART" id="SM00448">
    <property type="entry name" value="REC"/>
    <property type="match status" value="1"/>
</dbReference>
<evidence type="ECO:0000313" key="7">
    <source>
        <dbReference type="EMBL" id="KAK9777468.1"/>
    </source>
</evidence>
<feature type="region of interest" description="Disordered" evidence="4">
    <location>
        <begin position="104"/>
        <end position="159"/>
    </location>
</feature>
<feature type="domain" description="Response regulatory" evidence="6">
    <location>
        <begin position="1341"/>
        <end position="1473"/>
    </location>
</feature>
<feature type="region of interest" description="Disordered" evidence="4">
    <location>
        <begin position="385"/>
        <end position="450"/>
    </location>
</feature>
<accession>A0ABR2XUG0</accession>
<organism evidence="7 8">
    <name type="scientific">Seiridium cardinale</name>
    <dbReference type="NCBI Taxonomy" id="138064"/>
    <lineage>
        <taxon>Eukaryota</taxon>
        <taxon>Fungi</taxon>
        <taxon>Dikarya</taxon>
        <taxon>Ascomycota</taxon>
        <taxon>Pezizomycotina</taxon>
        <taxon>Sordariomycetes</taxon>
        <taxon>Xylariomycetidae</taxon>
        <taxon>Amphisphaeriales</taxon>
        <taxon>Sporocadaceae</taxon>
        <taxon>Seiridium</taxon>
    </lineage>
</organism>
<dbReference type="InterPro" id="IPR000868">
    <property type="entry name" value="Isochorismatase-like_dom"/>
</dbReference>
<evidence type="ECO:0000259" key="6">
    <source>
        <dbReference type="PROSITE" id="PS50110"/>
    </source>
</evidence>